<feature type="region of interest" description="Disordered" evidence="5">
    <location>
        <begin position="108"/>
        <end position="133"/>
    </location>
</feature>
<evidence type="ECO:0000259" key="6">
    <source>
        <dbReference type="PROSITE" id="PS51017"/>
    </source>
</evidence>
<dbReference type="InterPro" id="IPR010402">
    <property type="entry name" value="CCT_domain"/>
</dbReference>
<evidence type="ECO:0000256" key="3">
    <source>
        <dbReference type="ARBA" id="ARBA00023242"/>
    </source>
</evidence>
<dbReference type="EMBL" id="JABFAF010000009">
    <property type="protein sequence ID" value="MBA0866237.1"/>
    <property type="molecule type" value="Genomic_DNA"/>
</dbReference>
<evidence type="ECO:0000256" key="5">
    <source>
        <dbReference type="SAM" id="MobiDB-lite"/>
    </source>
</evidence>
<feature type="region of interest" description="Disordered" evidence="5">
    <location>
        <begin position="1"/>
        <end position="20"/>
    </location>
</feature>
<dbReference type="PANTHER" id="PTHR31717">
    <property type="entry name" value="ZINC FINGER PROTEIN CONSTANS-LIKE 10"/>
    <property type="match status" value="1"/>
</dbReference>
<comment type="subcellular location">
    <subcellularLocation>
        <location evidence="1 4">Nucleus</location>
    </subcellularLocation>
</comment>
<feature type="domain" description="CCT" evidence="6">
    <location>
        <begin position="98"/>
        <end position="140"/>
    </location>
</feature>
<evidence type="ECO:0000256" key="4">
    <source>
        <dbReference type="PROSITE-ProRule" id="PRU00357"/>
    </source>
</evidence>
<keyword evidence="2" id="KW-0677">Repeat</keyword>
<sequence>MEAGGLSSGSHSGVQRAIRDKLGEIPRVRYAKKGLAPGKGIITSACTSRPSDSAMPSVSRFSAETSAPDCLDNGVSAIIHGEASCISPDLDSFHSEARENAMVRYKEKKKARLHERQINNASRKARTDVEKRVKGRIVKREDYDSDNPNVTKSC</sequence>
<dbReference type="PROSITE" id="PS51017">
    <property type="entry name" value="CCT"/>
    <property type="match status" value="1"/>
</dbReference>
<dbReference type="GO" id="GO:0005634">
    <property type="term" value="C:nucleus"/>
    <property type="evidence" value="ECO:0007669"/>
    <property type="project" value="UniProtKB-SubCell"/>
</dbReference>
<comment type="caution">
    <text evidence="7">The sequence shown here is derived from an EMBL/GenBank/DDBJ whole genome shotgun (WGS) entry which is preliminary data.</text>
</comment>
<dbReference type="PANTHER" id="PTHR31717:SF40">
    <property type="entry name" value="ZINC FINGER PROTEIN CONSTANS-LIKE 10"/>
    <property type="match status" value="1"/>
</dbReference>
<evidence type="ECO:0000313" key="8">
    <source>
        <dbReference type="Proteomes" id="UP000593576"/>
    </source>
</evidence>
<dbReference type="Pfam" id="PF06203">
    <property type="entry name" value="CCT"/>
    <property type="match status" value="1"/>
</dbReference>
<keyword evidence="8" id="KW-1185">Reference proteome</keyword>
<dbReference type="Proteomes" id="UP000593576">
    <property type="component" value="Unassembled WGS sequence"/>
</dbReference>
<dbReference type="AlphaFoldDB" id="A0A7J9M607"/>
<gene>
    <name evidence="7" type="ORF">Goshw_019140</name>
</gene>
<keyword evidence="3 4" id="KW-0539">Nucleus</keyword>
<dbReference type="OrthoDB" id="1588981at2759"/>
<protein>
    <recommendedName>
        <fullName evidence="6">CCT domain-containing protein</fullName>
    </recommendedName>
</protein>
<accession>A0A7J9M607</accession>
<name>A0A7J9M607_GOSSC</name>
<evidence type="ECO:0000256" key="1">
    <source>
        <dbReference type="ARBA" id="ARBA00004123"/>
    </source>
</evidence>
<organism evidence="7 8">
    <name type="scientific">Gossypium schwendimanii</name>
    <name type="common">Cotton</name>
    <dbReference type="NCBI Taxonomy" id="34291"/>
    <lineage>
        <taxon>Eukaryota</taxon>
        <taxon>Viridiplantae</taxon>
        <taxon>Streptophyta</taxon>
        <taxon>Embryophyta</taxon>
        <taxon>Tracheophyta</taxon>
        <taxon>Spermatophyta</taxon>
        <taxon>Magnoliopsida</taxon>
        <taxon>eudicotyledons</taxon>
        <taxon>Gunneridae</taxon>
        <taxon>Pentapetalae</taxon>
        <taxon>rosids</taxon>
        <taxon>malvids</taxon>
        <taxon>Malvales</taxon>
        <taxon>Malvaceae</taxon>
        <taxon>Malvoideae</taxon>
        <taxon>Gossypium</taxon>
    </lineage>
</organism>
<proteinExistence type="predicted"/>
<evidence type="ECO:0000256" key="2">
    <source>
        <dbReference type="ARBA" id="ARBA00022737"/>
    </source>
</evidence>
<reference evidence="7 8" key="1">
    <citation type="journal article" date="2019" name="Genome Biol. Evol.">
        <title>Insights into the evolution of the New World diploid cottons (Gossypium, subgenus Houzingenia) based on genome sequencing.</title>
        <authorList>
            <person name="Grover C.E."/>
            <person name="Arick M.A. 2nd"/>
            <person name="Thrash A."/>
            <person name="Conover J.L."/>
            <person name="Sanders W.S."/>
            <person name="Peterson D.G."/>
            <person name="Frelichowski J.E."/>
            <person name="Scheffler J.A."/>
            <person name="Scheffler B.E."/>
            <person name="Wendel J.F."/>
        </authorList>
    </citation>
    <scope>NUCLEOTIDE SEQUENCE [LARGE SCALE GENOMIC DNA]</scope>
    <source>
        <strain evidence="7">1</strain>
        <tissue evidence="7">Leaf</tissue>
    </source>
</reference>
<evidence type="ECO:0000313" key="7">
    <source>
        <dbReference type="EMBL" id="MBA0866237.1"/>
    </source>
</evidence>